<evidence type="ECO:0000313" key="1">
    <source>
        <dbReference type="EMBL" id="JAE37744.1"/>
    </source>
</evidence>
<accession>A0A0A9IV02</accession>
<reference evidence="1" key="2">
    <citation type="journal article" date="2015" name="Data Brief">
        <title>Shoot transcriptome of the giant reed, Arundo donax.</title>
        <authorList>
            <person name="Barrero R.A."/>
            <person name="Guerrero F.D."/>
            <person name="Moolhuijzen P."/>
            <person name="Goolsby J.A."/>
            <person name="Tidwell J."/>
            <person name="Bellgard S.E."/>
            <person name="Bellgard M.I."/>
        </authorList>
    </citation>
    <scope>NUCLEOTIDE SEQUENCE</scope>
    <source>
        <tissue evidence="1">Shoot tissue taken approximately 20 cm above the soil surface</tissue>
    </source>
</reference>
<protein>
    <submittedName>
        <fullName evidence="1">Uncharacterized protein</fullName>
    </submittedName>
</protein>
<name>A0A0A9IV02_ARUDO</name>
<dbReference type="EMBL" id="GBRH01160152">
    <property type="protein sequence ID" value="JAE37744.1"/>
    <property type="molecule type" value="Transcribed_RNA"/>
</dbReference>
<reference evidence="1" key="1">
    <citation type="submission" date="2014-09" db="EMBL/GenBank/DDBJ databases">
        <authorList>
            <person name="Magalhaes I.L.F."/>
            <person name="Oliveira U."/>
            <person name="Santos F.R."/>
            <person name="Vidigal T.H.D.A."/>
            <person name="Brescovit A.D."/>
            <person name="Santos A.J."/>
        </authorList>
    </citation>
    <scope>NUCLEOTIDE SEQUENCE</scope>
    <source>
        <tissue evidence="1">Shoot tissue taken approximately 20 cm above the soil surface</tissue>
    </source>
</reference>
<sequence length="77" mass="8378">MRDASRGSRTMELDRNTAQGSILTTGHASTSVSRQSSLIGSSDDGMLLLMCGLFQRYPFSVLNFNKSIHCLASSFIC</sequence>
<dbReference type="AlphaFoldDB" id="A0A0A9IV02"/>
<organism evidence="1">
    <name type="scientific">Arundo donax</name>
    <name type="common">Giant reed</name>
    <name type="synonym">Donax arundinaceus</name>
    <dbReference type="NCBI Taxonomy" id="35708"/>
    <lineage>
        <taxon>Eukaryota</taxon>
        <taxon>Viridiplantae</taxon>
        <taxon>Streptophyta</taxon>
        <taxon>Embryophyta</taxon>
        <taxon>Tracheophyta</taxon>
        <taxon>Spermatophyta</taxon>
        <taxon>Magnoliopsida</taxon>
        <taxon>Liliopsida</taxon>
        <taxon>Poales</taxon>
        <taxon>Poaceae</taxon>
        <taxon>PACMAD clade</taxon>
        <taxon>Arundinoideae</taxon>
        <taxon>Arundineae</taxon>
        <taxon>Arundo</taxon>
    </lineage>
</organism>
<proteinExistence type="predicted"/>